<evidence type="ECO:0000256" key="4">
    <source>
        <dbReference type="ARBA" id="ARBA00023163"/>
    </source>
</evidence>
<feature type="non-terminal residue" evidence="7">
    <location>
        <position position="1"/>
    </location>
</feature>
<dbReference type="Pfam" id="PF00319">
    <property type="entry name" value="SRF-TF"/>
    <property type="match status" value="1"/>
</dbReference>
<dbReference type="InterPro" id="IPR050142">
    <property type="entry name" value="MADS-box/MEF2_TF"/>
</dbReference>
<feature type="domain" description="MADS-box" evidence="6">
    <location>
        <begin position="19"/>
        <end position="69"/>
    </location>
</feature>
<name>A0A1E5UJY1_9POAL</name>
<dbReference type="AlphaFoldDB" id="A0A1E5UJY1"/>
<dbReference type="InterPro" id="IPR036879">
    <property type="entry name" value="TF_MADSbox_sf"/>
</dbReference>
<comment type="caution">
    <text evidence="7">The sequence shown here is derived from an EMBL/GenBank/DDBJ whole genome shotgun (WGS) entry which is preliminary data.</text>
</comment>
<reference evidence="7 8" key="1">
    <citation type="submission" date="2016-09" db="EMBL/GenBank/DDBJ databases">
        <title>The draft genome of Dichanthelium oligosanthes: A C3 panicoid grass species.</title>
        <authorList>
            <person name="Studer A.J."/>
            <person name="Schnable J.C."/>
            <person name="Brutnell T.P."/>
        </authorList>
    </citation>
    <scope>NUCLEOTIDE SEQUENCE [LARGE SCALE GENOMIC DNA]</scope>
    <source>
        <strain evidence="8">cv. Kellogg 1175</strain>
        <tissue evidence="7">Leaf</tissue>
    </source>
</reference>
<keyword evidence="8" id="KW-1185">Reference proteome</keyword>
<dbReference type="InterPro" id="IPR002100">
    <property type="entry name" value="TF_MADSbox"/>
</dbReference>
<keyword evidence="4" id="KW-0804">Transcription</keyword>
<sequence>LLGATADGASPLSLTAPQPRRGKIEIKWIKNSINRQVIFSKCRNGILKKAREISVLCDAEFGVTASSSSPAPASSTTSAPQKDILTELSRAELEPIRALVEPSSSLTMSSNMNSGSLEPSLHVFARARLVDSLTCNQTPSFLNQTHQIYATK</sequence>
<gene>
    <name evidence="7" type="ORF">BAE44_0025825</name>
</gene>
<organism evidence="7 8">
    <name type="scientific">Dichanthelium oligosanthes</name>
    <dbReference type="NCBI Taxonomy" id="888268"/>
    <lineage>
        <taxon>Eukaryota</taxon>
        <taxon>Viridiplantae</taxon>
        <taxon>Streptophyta</taxon>
        <taxon>Embryophyta</taxon>
        <taxon>Tracheophyta</taxon>
        <taxon>Spermatophyta</taxon>
        <taxon>Magnoliopsida</taxon>
        <taxon>Liliopsida</taxon>
        <taxon>Poales</taxon>
        <taxon>Poaceae</taxon>
        <taxon>PACMAD clade</taxon>
        <taxon>Panicoideae</taxon>
        <taxon>Panicodae</taxon>
        <taxon>Paniceae</taxon>
        <taxon>Dichantheliinae</taxon>
        <taxon>Dichanthelium</taxon>
    </lineage>
</organism>
<dbReference type="PROSITE" id="PS50066">
    <property type="entry name" value="MADS_BOX_2"/>
    <property type="match status" value="1"/>
</dbReference>
<dbReference type="Proteomes" id="UP000095767">
    <property type="component" value="Unassembled WGS sequence"/>
</dbReference>
<dbReference type="SUPFAM" id="SSF55455">
    <property type="entry name" value="SRF-like"/>
    <property type="match status" value="1"/>
</dbReference>
<protein>
    <recommendedName>
        <fullName evidence="6">MADS-box domain-containing protein</fullName>
    </recommendedName>
</protein>
<evidence type="ECO:0000256" key="2">
    <source>
        <dbReference type="ARBA" id="ARBA00023015"/>
    </source>
</evidence>
<evidence type="ECO:0000259" key="6">
    <source>
        <dbReference type="PROSITE" id="PS50066"/>
    </source>
</evidence>
<dbReference type="SMART" id="SM00432">
    <property type="entry name" value="MADS"/>
    <property type="match status" value="1"/>
</dbReference>
<keyword evidence="5" id="KW-0539">Nucleus</keyword>
<evidence type="ECO:0000256" key="3">
    <source>
        <dbReference type="ARBA" id="ARBA00023125"/>
    </source>
</evidence>
<proteinExistence type="predicted"/>
<dbReference type="PANTHER" id="PTHR48019">
    <property type="entry name" value="SERUM RESPONSE FACTOR HOMOLOG"/>
    <property type="match status" value="1"/>
</dbReference>
<dbReference type="Gene3D" id="3.40.1810.10">
    <property type="entry name" value="Transcription factor, MADS-box"/>
    <property type="match status" value="1"/>
</dbReference>
<dbReference type="EMBL" id="LWDX02074353">
    <property type="protein sequence ID" value="OEL13157.1"/>
    <property type="molecule type" value="Genomic_DNA"/>
</dbReference>
<accession>A0A1E5UJY1</accession>
<evidence type="ECO:0000256" key="5">
    <source>
        <dbReference type="ARBA" id="ARBA00023242"/>
    </source>
</evidence>
<keyword evidence="2" id="KW-0805">Transcription regulation</keyword>
<dbReference type="STRING" id="888268.A0A1E5UJY1"/>
<keyword evidence="3" id="KW-0238">DNA-binding</keyword>
<evidence type="ECO:0000313" key="8">
    <source>
        <dbReference type="Proteomes" id="UP000095767"/>
    </source>
</evidence>
<dbReference type="PRINTS" id="PR00404">
    <property type="entry name" value="MADSDOMAIN"/>
</dbReference>
<dbReference type="OrthoDB" id="1898716at2759"/>
<dbReference type="GO" id="GO:0003677">
    <property type="term" value="F:DNA binding"/>
    <property type="evidence" value="ECO:0007669"/>
    <property type="project" value="UniProtKB-KW"/>
</dbReference>
<evidence type="ECO:0000313" key="7">
    <source>
        <dbReference type="EMBL" id="OEL13157.1"/>
    </source>
</evidence>
<dbReference type="GO" id="GO:0046983">
    <property type="term" value="F:protein dimerization activity"/>
    <property type="evidence" value="ECO:0007669"/>
    <property type="project" value="InterPro"/>
</dbReference>
<evidence type="ECO:0000256" key="1">
    <source>
        <dbReference type="ARBA" id="ARBA00004123"/>
    </source>
</evidence>
<dbReference type="GO" id="GO:0005634">
    <property type="term" value="C:nucleus"/>
    <property type="evidence" value="ECO:0007669"/>
    <property type="project" value="UniProtKB-SubCell"/>
</dbReference>
<comment type="subcellular location">
    <subcellularLocation>
        <location evidence="1">Nucleus</location>
    </subcellularLocation>
</comment>